<evidence type="ECO:0000313" key="2">
    <source>
        <dbReference type="Proteomes" id="UP000324222"/>
    </source>
</evidence>
<dbReference type="EMBL" id="VSRR010036123">
    <property type="protein sequence ID" value="MPC73134.1"/>
    <property type="molecule type" value="Genomic_DNA"/>
</dbReference>
<evidence type="ECO:0000313" key="1">
    <source>
        <dbReference type="EMBL" id="MPC73134.1"/>
    </source>
</evidence>
<protein>
    <submittedName>
        <fullName evidence="1">Uncharacterized protein</fullName>
    </submittedName>
</protein>
<comment type="caution">
    <text evidence="1">The sequence shown here is derived from an EMBL/GenBank/DDBJ whole genome shotgun (WGS) entry which is preliminary data.</text>
</comment>
<organism evidence="1 2">
    <name type="scientific">Portunus trituberculatus</name>
    <name type="common">Swimming crab</name>
    <name type="synonym">Neptunus trituberculatus</name>
    <dbReference type="NCBI Taxonomy" id="210409"/>
    <lineage>
        <taxon>Eukaryota</taxon>
        <taxon>Metazoa</taxon>
        <taxon>Ecdysozoa</taxon>
        <taxon>Arthropoda</taxon>
        <taxon>Crustacea</taxon>
        <taxon>Multicrustacea</taxon>
        <taxon>Malacostraca</taxon>
        <taxon>Eumalacostraca</taxon>
        <taxon>Eucarida</taxon>
        <taxon>Decapoda</taxon>
        <taxon>Pleocyemata</taxon>
        <taxon>Brachyura</taxon>
        <taxon>Eubrachyura</taxon>
        <taxon>Portunoidea</taxon>
        <taxon>Portunidae</taxon>
        <taxon>Portuninae</taxon>
        <taxon>Portunus</taxon>
    </lineage>
</organism>
<sequence>MHKATPFLRTSAAAREINNAPGTAGHVYNDHFAIMTAHNDRRGTTRGGTNLRFMQFITPKLLDGTDAGERPIGDARGTLGHCSGTSPSLPVQLQTIIMYCSCERSPPTLSLLTPRSLVASSDDMSVSASPDCLVVCSPLILDSHIAPRLSVPHPASSHFPRHSSSSRLSKSGLVTLEHGEGFSQQ</sequence>
<dbReference type="AlphaFoldDB" id="A0A5B7HXH3"/>
<keyword evidence="2" id="KW-1185">Reference proteome</keyword>
<accession>A0A5B7HXH3</accession>
<proteinExistence type="predicted"/>
<gene>
    <name evidence="1" type="ORF">E2C01_067453</name>
</gene>
<name>A0A5B7HXH3_PORTR</name>
<dbReference type="Proteomes" id="UP000324222">
    <property type="component" value="Unassembled WGS sequence"/>
</dbReference>
<reference evidence="1 2" key="1">
    <citation type="submission" date="2019-05" db="EMBL/GenBank/DDBJ databases">
        <title>Another draft genome of Portunus trituberculatus and its Hox gene families provides insights of decapod evolution.</title>
        <authorList>
            <person name="Jeong J.-H."/>
            <person name="Song I."/>
            <person name="Kim S."/>
            <person name="Choi T."/>
            <person name="Kim D."/>
            <person name="Ryu S."/>
            <person name="Kim W."/>
        </authorList>
    </citation>
    <scope>NUCLEOTIDE SEQUENCE [LARGE SCALE GENOMIC DNA]</scope>
    <source>
        <tissue evidence="1">Muscle</tissue>
    </source>
</reference>